<proteinExistence type="predicted"/>
<evidence type="ECO:0000256" key="3">
    <source>
        <dbReference type="ARBA" id="ARBA00022833"/>
    </source>
</evidence>
<reference evidence="6" key="1">
    <citation type="submission" date="2023-04" db="EMBL/GenBank/DDBJ databases">
        <authorList>
            <person name="Vijverberg K."/>
            <person name="Xiong W."/>
            <person name="Schranz E."/>
        </authorList>
    </citation>
    <scope>NUCLEOTIDE SEQUENCE</scope>
</reference>
<protein>
    <recommendedName>
        <fullName evidence="5">SWIM-type domain-containing protein</fullName>
    </recommendedName>
</protein>
<dbReference type="Pfam" id="PF04434">
    <property type="entry name" value="SWIM"/>
    <property type="match status" value="1"/>
</dbReference>
<evidence type="ECO:0000256" key="2">
    <source>
        <dbReference type="ARBA" id="ARBA00022771"/>
    </source>
</evidence>
<dbReference type="EMBL" id="OX465085">
    <property type="protein sequence ID" value="CAI9301264.1"/>
    <property type="molecule type" value="Genomic_DNA"/>
</dbReference>
<dbReference type="PANTHER" id="PTHR47718:SF7">
    <property type="entry name" value="PROTEIN FAR1-RELATED SEQUENCE"/>
    <property type="match status" value="1"/>
</dbReference>
<feature type="domain" description="SWIM-type" evidence="5">
    <location>
        <begin position="78"/>
        <end position="117"/>
    </location>
</feature>
<evidence type="ECO:0000259" key="5">
    <source>
        <dbReference type="PROSITE" id="PS50966"/>
    </source>
</evidence>
<dbReference type="AlphaFoldDB" id="A0AA35ZZQ3"/>
<keyword evidence="1" id="KW-0479">Metal-binding</keyword>
<gene>
    <name evidence="6" type="ORF">LSALG_LOCUS39828</name>
</gene>
<name>A0AA35ZZQ3_LACSI</name>
<dbReference type="GO" id="GO:0008270">
    <property type="term" value="F:zinc ion binding"/>
    <property type="evidence" value="ECO:0007669"/>
    <property type="project" value="UniProtKB-KW"/>
</dbReference>
<keyword evidence="7" id="KW-1185">Reference proteome</keyword>
<evidence type="ECO:0000256" key="1">
    <source>
        <dbReference type="ARBA" id="ARBA00022723"/>
    </source>
</evidence>
<keyword evidence="2 4" id="KW-0863">Zinc-finger</keyword>
<dbReference type="InterPro" id="IPR006564">
    <property type="entry name" value="Znf_PMZ"/>
</dbReference>
<sequence>MYNQRIHWAKPFLKDTFFAGMTTTGRIESRRAAKEDEDFKTMNSRPVLSSVHSIKAKAGKTAEESTYRVGQLDVDKRYWCIVTFRSLDQVSITCSCAKYETNMILCKHSLYVMKKKHVKELPSQYILPRWTLNARYKLGSASIGLGEMNNENGVSAYTLWCVRSNFTKLIEQARDSPSEIQKVNMLLISLLDDQSNRKKSMSLENASQGSCMGVSQIDMMP</sequence>
<dbReference type="SMART" id="SM00575">
    <property type="entry name" value="ZnF_PMZ"/>
    <property type="match status" value="1"/>
</dbReference>
<dbReference type="InterPro" id="IPR007527">
    <property type="entry name" value="Znf_SWIM"/>
</dbReference>
<evidence type="ECO:0000313" key="7">
    <source>
        <dbReference type="Proteomes" id="UP001177003"/>
    </source>
</evidence>
<dbReference type="PANTHER" id="PTHR47718">
    <property type="entry name" value="OS01G0519700 PROTEIN"/>
    <property type="match status" value="1"/>
</dbReference>
<evidence type="ECO:0000256" key="4">
    <source>
        <dbReference type="PROSITE-ProRule" id="PRU00325"/>
    </source>
</evidence>
<evidence type="ECO:0000313" key="6">
    <source>
        <dbReference type="EMBL" id="CAI9301264.1"/>
    </source>
</evidence>
<organism evidence="6 7">
    <name type="scientific">Lactuca saligna</name>
    <name type="common">Willowleaf lettuce</name>
    <dbReference type="NCBI Taxonomy" id="75948"/>
    <lineage>
        <taxon>Eukaryota</taxon>
        <taxon>Viridiplantae</taxon>
        <taxon>Streptophyta</taxon>
        <taxon>Embryophyta</taxon>
        <taxon>Tracheophyta</taxon>
        <taxon>Spermatophyta</taxon>
        <taxon>Magnoliopsida</taxon>
        <taxon>eudicotyledons</taxon>
        <taxon>Gunneridae</taxon>
        <taxon>Pentapetalae</taxon>
        <taxon>asterids</taxon>
        <taxon>campanulids</taxon>
        <taxon>Asterales</taxon>
        <taxon>Asteraceae</taxon>
        <taxon>Cichorioideae</taxon>
        <taxon>Cichorieae</taxon>
        <taxon>Lactucinae</taxon>
        <taxon>Lactuca</taxon>
    </lineage>
</organism>
<keyword evidence="3" id="KW-0862">Zinc</keyword>
<dbReference type="Proteomes" id="UP001177003">
    <property type="component" value="Chromosome 9"/>
</dbReference>
<accession>A0AA35ZZQ3</accession>
<dbReference type="PROSITE" id="PS50966">
    <property type="entry name" value="ZF_SWIM"/>
    <property type="match status" value="1"/>
</dbReference>